<organism evidence="2 3">
    <name type="scientific">Ditylenchus dipsaci</name>
    <dbReference type="NCBI Taxonomy" id="166011"/>
    <lineage>
        <taxon>Eukaryota</taxon>
        <taxon>Metazoa</taxon>
        <taxon>Ecdysozoa</taxon>
        <taxon>Nematoda</taxon>
        <taxon>Chromadorea</taxon>
        <taxon>Rhabditida</taxon>
        <taxon>Tylenchina</taxon>
        <taxon>Tylenchomorpha</taxon>
        <taxon>Sphaerularioidea</taxon>
        <taxon>Anguinidae</taxon>
        <taxon>Anguininae</taxon>
        <taxon>Ditylenchus</taxon>
    </lineage>
</organism>
<dbReference type="Proteomes" id="UP000887574">
    <property type="component" value="Unplaced"/>
</dbReference>
<feature type="compositionally biased region" description="Polar residues" evidence="1">
    <location>
        <begin position="54"/>
        <end position="64"/>
    </location>
</feature>
<evidence type="ECO:0000313" key="3">
    <source>
        <dbReference type="WBParaSite" id="jg883"/>
    </source>
</evidence>
<accession>A0A915ERW0</accession>
<evidence type="ECO:0000256" key="1">
    <source>
        <dbReference type="SAM" id="MobiDB-lite"/>
    </source>
</evidence>
<keyword evidence="2" id="KW-1185">Reference proteome</keyword>
<protein>
    <submittedName>
        <fullName evidence="3">Uncharacterized protein</fullName>
    </submittedName>
</protein>
<proteinExistence type="predicted"/>
<feature type="region of interest" description="Disordered" evidence="1">
    <location>
        <begin position="32"/>
        <end position="73"/>
    </location>
</feature>
<evidence type="ECO:0000313" key="2">
    <source>
        <dbReference type="Proteomes" id="UP000887574"/>
    </source>
</evidence>
<sequence>MPDTDHRKKSSSACSVVSIRGVDDRLCYSMDLKPTALPNKGPNTSEGRMPAEARNQSRSWTVDRSSPARHRWH</sequence>
<dbReference type="AlphaFoldDB" id="A0A915ERW0"/>
<name>A0A915ERW0_9BILA</name>
<dbReference type="WBParaSite" id="jg883">
    <property type="protein sequence ID" value="jg883"/>
    <property type="gene ID" value="jg883"/>
</dbReference>
<reference evidence="3" key="1">
    <citation type="submission" date="2022-11" db="UniProtKB">
        <authorList>
            <consortium name="WormBaseParasite"/>
        </authorList>
    </citation>
    <scope>IDENTIFICATION</scope>
</reference>